<protein>
    <recommendedName>
        <fullName evidence="4">threonine ammonia-lyase</fullName>
        <ecNumber evidence="4">4.3.1.19</ecNumber>
    </recommendedName>
    <alternativeName>
        <fullName evidence="8">Threonine deaminase</fullName>
    </alternativeName>
</protein>
<comment type="catalytic activity">
    <reaction evidence="1">
        <text>L-threonine = 2-oxobutanoate + NH4(+)</text>
        <dbReference type="Rhea" id="RHEA:22108"/>
        <dbReference type="ChEBI" id="CHEBI:16763"/>
        <dbReference type="ChEBI" id="CHEBI:28938"/>
        <dbReference type="ChEBI" id="CHEBI:57926"/>
        <dbReference type="EC" id="4.3.1.19"/>
    </reaction>
</comment>
<comment type="similarity">
    <text evidence="3">Belongs to the serine/threonine dehydratase family.</text>
</comment>
<dbReference type="InterPro" id="IPR001926">
    <property type="entry name" value="TrpB-like_PALP"/>
</dbReference>
<dbReference type="GeneID" id="42306225"/>
<evidence type="ECO:0000256" key="4">
    <source>
        <dbReference type="ARBA" id="ARBA00012096"/>
    </source>
</evidence>
<dbReference type="Proteomes" id="UP000182836">
    <property type="component" value="Unassembled WGS sequence"/>
</dbReference>
<dbReference type="Pfam" id="PF00291">
    <property type="entry name" value="PALP"/>
    <property type="match status" value="1"/>
</dbReference>
<evidence type="ECO:0000256" key="5">
    <source>
        <dbReference type="ARBA" id="ARBA00022898"/>
    </source>
</evidence>
<name>A0A0D1V2Z6_ANEMI</name>
<evidence type="ECO:0000313" key="12">
    <source>
        <dbReference type="Proteomes" id="UP000037269"/>
    </source>
</evidence>
<dbReference type="AlphaFoldDB" id="A0A0D1V2Z6"/>
<dbReference type="PROSITE" id="PS51671">
    <property type="entry name" value="ACT"/>
    <property type="match status" value="1"/>
</dbReference>
<dbReference type="InterPro" id="IPR002912">
    <property type="entry name" value="ACT_dom"/>
</dbReference>
<reference evidence="10 12" key="1">
    <citation type="submission" date="2015-07" db="EMBL/GenBank/DDBJ databases">
        <title>Fjat-14205 dsm 2895.</title>
        <authorList>
            <person name="Liu B."/>
            <person name="Wang J."/>
            <person name="Zhu Y."/>
            <person name="Liu G."/>
            <person name="Chen Q."/>
            <person name="Chen Z."/>
            <person name="Lan J."/>
            <person name="Che J."/>
            <person name="Ge C."/>
            <person name="Shi H."/>
            <person name="Pan Z."/>
            <person name="Liu X."/>
        </authorList>
    </citation>
    <scope>NUCLEOTIDE SEQUENCE [LARGE SCALE GENOMIC DNA]</scope>
    <source>
        <strain evidence="10 12">DSM 2895</strain>
    </source>
</reference>
<dbReference type="GO" id="GO:0006565">
    <property type="term" value="P:L-serine catabolic process"/>
    <property type="evidence" value="ECO:0007669"/>
    <property type="project" value="TreeGrafter"/>
</dbReference>
<dbReference type="EMBL" id="LGUG01000004">
    <property type="protein sequence ID" value="KON96372.1"/>
    <property type="molecule type" value="Genomic_DNA"/>
</dbReference>
<dbReference type="NCBIfam" id="TIGR01127">
    <property type="entry name" value="ilvA_1Cterm"/>
    <property type="match status" value="1"/>
</dbReference>
<dbReference type="GO" id="GO:0006567">
    <property type="term" value="P:L-threonine catabolic process"/>
    <property type="evidence" value="ECO:0007669"/>
    <property type="project" value="InterPro"/>
</dbReference>
<dbReference type="EC" id="4.3.1.19" evidence="4"/>
<dbReference type="Proteomes" id="UP000037269">
    <property type="component" value="Unassembled WGS sequence"/>
</dbReference>
<dbReference type="FunFam" id="3.40.50.1100:FF:000007">
    <property type="entry name" value="L-threonine dehydratase catabolic TdcB"/>
    <property type="match status" value="1"/>
</dbReference>
<dbReference type="RefSeq" id="WP_043064056.1">
    <property type="nucleotide sequence ID" value="NZ_BJOA01000010.1"/>
</dbReference>
<dbReference type="InterPro" id="IPR045865">
    <property type="entry name" value="ACT-like_dom_sf"/>
</dbReference>
<dbReference type="SUPFAM" id="SSF53686">
    <property type="entry name" value="Tryptophan synthase beta subunit-like PLP-dependent enzymes"/>
    <property type="match status" value="1"/>
</dbReference>
<dbReference type="PANTHER" id="PTHR48078:SF6">
    <property type="entry name" value="L-THREONINE DEHYDRATASE CATABOLIC TDCB"/>
    <property type="match status" value="1"/>
</dbReference>
<dbReference type="STRING" id="47500.AF333_13695"/>
<gene>
    <name evidence="10" type="ORF">AF333_13695</name>
    <name evidence="11" type="ORF">SAMN04487909_102196</name>
</gene>
<dbReference type="Pfam" id="PF01842">
    <property type="entry name" value="ACT"/>
    <property type="match status" value="1"/>
</dbReference>
<evidence type="ECO:0000256" key="2">
    <source>
        <dbReference type="ARBA" id="ARBA00001933"/>
    </source>
</evidence>
<dbReference type="PANTHER" id="PTHR48078">
    <property type="entry name" value="THREONINE DEHYDRATASE, MITOCHONDRIAL-RELATED"/>
    <property type="match status" value="1"/>
</dbReference>
<dbReference type="InterPro" id="IPR050147">
    <property type="entry name" value="Ser/Thr_Dehydratase"/>
</dbReference>
<keyword evidence="6 10" id="KW-0456">Lyase</keyword>
<feature type="domain" description="ACT" evidence="9">
    <location>
        <begin position="327"/>
        <end position="402"/>
    </location>
</feature>
<dbReference type="GO" id="GO:0009097">
    <property type="term" value="P:isoleucine biosynthetic process"/>
    <property type="evidence" value="ECO:0007669"/>
    <property type="project" value="TreeGrafter"/>
</dbReference>
<evidence type="ECO:0000256" key="8">
    <source>
        <dbReference type="ARBA" id="ARBA00031427"/>
    </source>
</evidence>
<organism evidence="10 12">
    <name type="scientific">Aneurinibacillus migulanus</name>
    <name type="common">Bacillus migulanus</name>
    <dbReference type="NCBI Taxonomy" id="47500"/>
    <lineage>
        <taxon>Bacteria</taxon>
        <taxon>Bacillati</taxon>
        <taxon>Bacillota</taxon>
        <taxon>Bacilli</taxon>
        <taxon>Bacillales</taxon>
        <taxon>Paenibacillaceae</taxon>
        <taxon>Aneurinibacillus group</taxon>
        <taxon>Aneurinibacillus</taxon>
    </lineage>
</organism>
<sequence>MVTIEGIRQAMETLKPVIRYTPLDYSTTFSELAGNQLYLKLENLQKTGSFKVRGAYNKIASLSLDEKARGVVAASAGNHAQGVAFSSTQAGIPSMIVMPEGAPLSKVQATKKYGAQVILQGQSFDEALEKAFKLQKETGATFLHPFDDPRVIEGQGTLGLEVLEQLPDVDAIICPVGGGGLIAGIAACVKTIAPHVKVYGVEAAACASMTASLNEKQPMSVTSTGTIADGIAVKKPGSLTYELVEKYVDDVFLAEDIEISRTMLYLLERSKLLVEGSGASALVPLLYRRMPLKNKKIAVILSGGNVDVTFMSRIIEHGLIESGRYVRIVTTVQDKPGNLNRLLAILAEERANIISIHHHRISPRIVPGQAEVEVELETNDQAHIERIAKRLIREGYPVDERL</sequence>
<dbReference type="CDD" id="cd04886">
    <property type="entry name" value="ACT_ThrD-II-like"/>
    <property type="match status" value="1"/>
</dbReference>
<dbReference type="InterPro" id="IPR005789">
    <property type="entry name" value="Thr_deHydtase_catblc"/>
</dbReference>
<dbReference type="GO" id="GO:0004794">
    <property type="term" value="F:threonine deaminase activity"/>
    <property type="evidence" value="ECO:0007669"/>
    <property type="project" value="UniProtKB-EC"/>
</dbReference>
<evidence type="ECO:0000256" key="6">
    <source>
        <dbReference type="ARBA" id="ARBA00023239"/>
    </source>
</evidence>
<dbReference type="OrthoDB" id="9811476at2"/>
<dbReference type="InterPro" id="IPR044561">
    <property type="entry name" value="ACT_ThrD-II-like"/>
</dbReference>
<dbReference type="PATRIC" id="fig|47500.12.peg.1654"/>
<dbReference type="EMBL" id="FNED01000002">
    <property type="protein sequence ID" value="SDI22910.1"/>
    <property type="molecule type" value="Genomic_DNA"/>
</dbReference>
<dbReference type="CDD" id="cd01562">
    <property type="entry name" value="Thr-dehyd"/>
    <property type="match status" value="1"/>
</dbReference>
<reference evidence="11 13" key="2">
    <citation type="submission" date="2016-10" db="EMBL/GenBank/DDBJ databases">
        <authorList>
            <person name="de Groot N.N."/>
        </authorList>
    </citation>
    <scope>NUCLEOTIDE SEQUENCE [LARGE SCALE GENOMIC DNA]</scope>
    <source>
        <strain evidence="11 13">DSM 2895</strain>
    </source>
</reference>
<keyword evidence="5" id="KW-0663">Pyridoxal phosphate</keyword>
<dbReference type="Gene3D" id="3.30.70.260">
    <property type="match status" value="1"/>
</dbReference>
<evidence type="ECO:0000256" key="1">
    <source>
        <dbReference type="ARBA" id="ARBA00001274"/>
    </source>
</evidence>
<evidence type="ECO:0000256" key="7">
    <source>
        <dbReference type="ARBA" id="ARBA00025527"/>
    </source>
</evidence>
<comment type="function">
    <text evidence="7">Catalyzes the anaerobic formation of alpha-ketobutyrate and ammonia from threonine in a two-step reaction. The first step involved a dehydration of threonine and a production of enamine intermediates (aminocrotonate), which tautomerizes to its imine form (iminobutyrate). Both intermediates are unstable and short-lived. The second step is the nonenzymatic hydrolysis of the enamine/imine intermediates to form 2-ketobutyrate and free ammonia. In the low water environment of the cell, the second step is accelerated by RidA.</text>
</comment>
<evidence type="ECO:0000313" key="10">
    <source>
        <dbReference type="EMBL" id="KON96372.1"/>
    </source>
</evidence>
<evidence type="ECO:0000256" key="3">
    <source>
        <dbReference type="ARBA" id="ARBA00010869"/>
    </source>
</evidence>
<proteinExistence type="inferred from homology"/>
<keyword evidence="12" id="KW-1185">Reference proteome</keyword>
<dbReference type="GO" id="GO:0003941">
    <property type="term" value="F:L-serine ammonia-lyase activity"/>
    <property type="evidence" value="ECO:0007669"/>
    <property type="project" value="TreeGrafter"/>
</dbReference>
<evidence type="ECO:0000313" key="11">
    <source>
        <dbReference type="EMBL" id="SDI22910.1"/>
    </source>
</evidence>
<dbReference type="Gene3D" id="3.40.50.1100">
    <property type="match status" value="2"/>
</dbReference>
<dbReference type="SUPFAM" id="SSF55021">
    <property type="entry name" value="ACT-like"/>
    <property type="match status" value="1"/>
</dbReference>
<comment type="cofactor">
    <cofactor evidence="2">
        <name>pyridoxal 5'-phosphate</name>
        <dbReference type="ChEBI" id="CHEBI:597326"/>
    </cofactor>
</comment>
<dbReference type="InterPro" id="IPR036052">
    <property type="entry name" value="TrpB-like_PALP_sf"/>
</dbReference>
<accession>A0A0D1V2Z6</accession>
<evidence type="ECO:0000313" key="13">
    <source>
        <dbReference type="Proteomes" id="UP000182836"/>
    </source>
</evidence>
<evidence type="ECO:0000259" key="9">
    <source>
        <dbReference type="PROSITE" id="PS51671"/>
    </source>
</evidence>